<evidence type="ECO:0000256" key="3">
    <source>
        <dbReference type="ARBA" id="ARBA00022692"/>
    </source>
</evidence>
<keyword evidence="9" id="KW-1185">Reference proteome</keyword>
<evidence type="ECO:0000256" key="4">
    <source>
        <dbReference type="ARBA" id="ARBA00022989"/>
    </source>
</evidence>
<dbReference type="InterPro" id="IPR017039">
    <property type="entry name" value="Virul_fac_BrkB"/>
</dbReference>
<keyword evidence="4 7" id="KW-1133">Transmembrane helix</keyword>
<dbReference type="Pfam" id="PF03631">
    <property type="entry name" value="Virul_fac_BrkB"/>
    <property type="match status" value="1"/>
</dbReference>
<evidence type="ECO:0000256" key="6">
    <source>
        <dbReference type="SAM" id="MobiDB-lite"/>
    </source>
</evidence>
<dbReference type="RefSeq" id="WP_343925404.1">
    <property type="nucleotide sequence ID" value="NZ_BAAAIR010000046.1"/>
</dbReference>
<evidence type="ECO:0000256" key="5">
    <source>
        <dbReference type="ARBA" id="ARBA00023136"/>
    </source>
</evidence>
<dbReference type="PANTHER" id="PTHR30213:SF0">
    <property type="entry name" value="UPF0761 MEMBRANE PROTEIN YIHY"/>
    <property type="match status" value="1"/>
</dbReference>
<sequence>MSASRPRRPKPVVEYARPRLSVLHVLNRVRMRLLDIQVWDVAGTMTFYLLLSVFPGAVAAVSMLSLIGIEAATLKAFTSMTAEIFPTLDPRPFLTAIRAVSSTSGGLLGLALGTLGSLVSASNGVAAFHRALHRVYDTREGRPFLWFRTIVFGETVLIVAVVLLAIGMIVVGGEASQRIGEFIGIPRIAFVAWNLAKWPILLVILIIGVSLAYYSFPNVRLPRYRLMTLGSTVSVLVLFGAALLAGRLMVYATRFAEVLTVLNGLIAILVLLWLANIVVVSGAALDAEFLRARQIASGLDAWDSIVLAPHATHTLDFLAGDAVEAEQIGRAVADSARSGEPLRRERGPWIVGAGNLLAVNPPTKYSVVTRSDPDDHTGPVEPPDPDENPSDPHDRTDPPQPGDPTT</sequence>
<dbReference type="PANTHER" id="PTHR30213">
    <property type="entry name" value="INNER MEMBRANE PROTEIN YHJD"/>
    <property type="match status" value="1"/>
</dbReference>
<feature type="transmembrane region" description="Helical" evidence="7">
    <location>
        <begin position="107"/>
        <end position="128"/>
    </location>
</feature>
<proteinExistence type="predicted"/>
<feature type="region of interest" description="Disordered" evidence="6">
    <location>
        <begin position="362"/>
        <end position="406"/>
    </location>
</feature>
<evidence type="ECO:0000256" key="7">
    <source>
        <dbReference type="SAM" id="Phobius"/>
    </source>
</evidence>
<keyword evidence="5 7" id="KW-0472">Membrane</keyword>
<feature type="transmembrane region" description="Helical" evidence="7">
    <location>
        <begin position="149"/>
        <end position="171"/>
    </location>
</feature>
<dbReference type="Proteomes" id="UP001595937">
    <property type="component" value="Unassembled WGS sequence"/>
</dbReference>
<comment type="subcellular location">
    <subcellularLocation>
        <location evidence="1">Cell membrane</location>
        <topology evidence="1">Multi-pass membrane protein</topology>
    </subcellularLocation>
</comment>
<dbReference type="GeneID" id="303298370"/>
<gene>
    <name evidence="8" type="ORF">ACFPK8_03150</name>
</gene>
<keyword evidence="3 7" id="KW-0812">Transmembrane</keyword>
<accession>A0ABW0FD75</accession>
<feature type="transmembrane region" description="Helical" evidence="7">
    <location>
        <begin position="265"/>
        <end position="285"/>
    </location>
</feature>
<dbReference type="EMBL" id="JBHSLN010000012">
    <property type="protein sequence ID" value="MFC5296496.1"/>
    <property type="molecule type" value="Genomic_DNA"/>
</dbReference>
<reference evidence="9" key="1">
    <citation type="journal article" date="2019" name="Int. J. Syst. Evol. Microbiol.">
        <title>The Global Catalogue of Microorganisms (GCM) 10K type strain sequencing project: providing services to taxonomists for standard genome sequencing and annotation.</title>
        <authorList>
            <consortium name="The Broad Institute Genomics Platform"/>
            <consortium name="The Broad Institute Genome Sequencing Center for Infectious Disease"/>
            <person name="Wu L."/>
            <person name="Ma J."/>
        </authorList>
    </citation>
    <scope>NUCLEOTIDE SEQUENCE [LARGE SCALE GENOMIC DNA]</scope>
    <source>
        <strain evidence="9">CGMCC 1.16455</strain>
    </source>
</reference>
<feature type="transmembrane region" description="Helical" evidence="7">
    <location>
        <begin position="47"/>
        <end position="69"/>
    </location>
</feature>
<evidence type="ECO:0000313" key="9">
    <source>
        <dbReference type="Proteomes" id="UP001595937"/>
    </source>
</evidence>
<feature type="transmembrane region" description="Helical" evidence="7">
    <location>
        <begin position="191"/>
        <end position="214"/>
    </location>
</feature>
<keyword evidence="2" id="KW-1003">Cell membrane</keyword>
<protein>
    <submittedName>
        <fullName evidence="8">YihY/virulence factor BrkB family protein</fullName>
    </submittedName>
</protein>
<comment type="caution">
    <text evidence="8">The sequence shown here is derived from an EMBL/GenBank/DDBJ whole genome shotgun (WGS) entry which is preliminary data.</text>
</comment>
<evidence type="ECO:0000256" key="2">
    <source>
        <dbReference type="ARBA" id="ARBA00022475"/>
    </source>
</evidence>
<organism evidence="8 9">
    <name type="scientific">Brachybacterium tyrofermentans</name>
    <dbReference type="NCBI Taxonomy" id="47848"/>
    <lineage>
        <taxon>Bacteria</taxon>
        <taxon>Bacillati</taxon>
        <taxon>Actinomycetota</taxon>
        <taxon>Actinomycetes</taxon>
        <taxon>Micrococcales</taxon>
        <taxon>Dermabacteraceae</taxon>
        <taxon>Brachybacterium</taxon>
    </lineage>
</organism>
<feature type="transmembrane region" description="Helical" evidence="7">
    <location>
        <begin position="226"/>
        <end position="245"/>
    </location>
</feature>
<evidence type="ECO:0000256" key="1">
    <source>
        <dbReference type="ARBA" id="ARBA00004651"/>
    </source>
</evidence>
<name>A0ABW0FD75_9MICO</name>
<evidence type="ECO:0000313" key="8">
    <source>
        <dbReference type="EMBL" id="MFC5296496.1"/>
    </source>
</evidence>